<dbReference type="Gene3D" id="3.10.129.10">
    <property type="entry name" value="Hotdog Thioesterase"/>
    <property type="match status" value="1"/>
</dbReference>
<dbReference type="PANTHER" id="PTHR31793">
    <property type="entry name" value="4-HYDROXYBENZOYL-COA THIOESTERASE FAMILY MEMBER"/>
    <property type="match status" value="1"/>
</dbReference>
<dbReference type="InterPro" id="IPR050563">
    <property type="entry name" value="4-hydroxybenzoyl-CoA_TE"/>
</dbReference>
<evidence type="ECO:0000313" key="3">
    <source>
        <dbReference type="EMBL" id="TJY42280.1"/>
    </source>
</evidence>
<dbReference type="RefSeq" id="WP_136777535.1">
    <property type="nucleotide sequence ID" value="NZ_SUPK01000004.1"/>
</dbReference>
<keyword evidence="2" id="KW-0378">Hydrolase</keyword>
<evidence type="ECO:0000313" key="4">
    <source>
        <dbReference type="Proteomes" id="UP000309673"/>
    </source>
</evidence>
<dbReference type="EMBL" id="SUPK01000004">
    <property type="protein sequence ID" value="TJY42280.1"/>
    <property type="molecule type" value="Genomic_DNA"/>
</dbReference>
<sequence>MRPISYVQPDPQGWLDKFHFSIPIKVRYVETDMSGHVNNVSYFIYFEQGRVEYMENLGVAGVLFNEENVVVVADLECQYLQQIYLKDSLHLRVRVAKLGRSSYDLEYAIVDQSTGQPKAVGRGAMVYIDKKSGKSAPLPDVVREKITAFEGDSLQ</sequence>
<dbReference type="Proteomes" id="UP000309673">
    <property type="component" value="Unassembled WGS sequence"/>
</dbReference>
<dbReference type="CDD" id="cd00586">
    <property type="entry name" value="4HBT"/>
    <property type="match status" value="1"/>
</dbReference>
<accession>A0A4U0FC27</accession>
<evidence type="ECO:0000256" key="2">
    <source>
        <dbReference type="ARBA" id="ARBA00022801"/>
    </source>
</evidence>
<dbReference type="PANTHER" id="PTHR31793:SF24">
    <property type="entry name" value="LONG-CHAIN ACYL-COA THIOESTERASE FADM"/>
    <property type="match status" value="1"/>
</dbReference>
<keyword evidence="4" id="KW-1185">Reference proteome</keyword>
<dbReference type="SUPFAM" id="SSF54637">
    <property type="entry name" value="Thioesterase/thiol ester dehydrase-isomerase"/>
    <property type="match status" value="1"/>
</dbReference>
<dbReference type="OrthoDB" id="9799036at2"/>
<dbReference type="AlphaFoldDB" id="A0A4U0FC27"/>
<comment type="similarity">
    <text evidence="1">Belongs to the 4-hydroxybenzoyl-CoA thioesterase family.</text>
</comment>
<dbReference type="InterPro" id="IPR006684">
    <property type="entry name" value="YbgC/YbaW"/>
</dbReference>
<gene>
    <name evidence="3" type="ORF">E5161_09780</name>
</gene>
<proteinExistence type="inferred from homology"/>
<protein>
    <submittedName>
        <fullName evidence="3">Acyl-CoA thioesterase</fullName>
    </submittedName>
</protein>
<dbReference type="Pfam" id="PF13279">
    <property type="entry name" value="4HBT_2"/>
    <property type="match status" value="1"/>
</dbReference>
<dbReference type="InterPro" id="IPR029069">
    <property type="entry name" value="HotDog_dom_sf"/>
</dbReference>
<reference evidence="3 4" key="1">
    <citation type="submission" date="2019-04" db="EMBL/GenBank/DDBJ databases">
        <title>Cohnella sp. nov., isolated from soil.</title>
        <authorList>
            <person name="Kim W."/>
        </authorList>
    </citation>
    <scope>NUCLEOTIDE SEQUENCE [LARGE SCALE GENOMIC DNA]</scope>
    <source>
        <strain evidence="3 4">CAU 1483</strain>
    </source>
</reference>
<name>A0A4U0FC27_9BACL</name>
<evidence type="ECO:0000256" key="1">
    <source>
        <dbReference type="ARBA" id="ARBA00005953"/>
    </source>
</evidence>
<dbReference type="PIRSF" id="PIRSF003230">
    <property type="entry name" value="YbgC"/>
    <property type="match status" value="1"/>
</dbReference>
<comment type="caution">
    <text evidence="3">The sequence shown here is derived from an EMBL/GenBank/DDBJ whole genome shotgun (WGS) entry which is preliminary data.</text>
</comment>
<organism evidence="3 4">
    <name type="scientific">Cohnella pontilimi</name>
    <dbReference type="NCBI Taxonomy" id="2564100"/>
    <lineage>
        <taxon>Bacteria</taxon>
        <taxon>Bacillati</taxon>
        <taxon>Bacillota</taxon>
        <taxon>Bacilli</taxon>
        <taxon>Bacillales</taxon>
        <taxon>Paenibacillaceae</taxon>
        <taxon>Cohnella</taxon>
    </lineage>
</organism>
<dbReference type="GO" id="GO:0047617">
    <property type="term" value="F:fatty acyl-CoA hydrolase activity"/>
    <property type="evidence" value="ECO:0007669"/>
    <property type="project" value="TreeGrafter"/>
</dbReference>